<sequence length="38" mass="4384">MFDFVVDNVLSHVGWALLPVRVVDVGQEWPTYNKINKP</sequence>
<reference evidence="1" key="1">
    <citation type="submission" date="2015-05" db="EMBL/GenBank/DDBJ databases">
        <title>Permanent draft genome of Rhodopirellula islandicus K833.</title>
        <authorList>
            <person name="Kizina J."/>
            <person name="Richter M."/>
            <person name="Glockner F.O."/>
            <person name="Harder J."/>
        </authorList>
    </citation>
    <scope>NUCLEOTIDE SEQUENCE [LARGE SCALE GENOMIC DNA]</scope>
    <source>
        <strain evidence="1">K833</strain>
    </source>
</reference>
<evidence type="ECO:0000313" key="1">
    <source>
        <dbReference type="EMBL" id="KLU04511.1"/>
    </source>
</evidence>
<name>A0A0J1BDE0_RHOIS</name>
<accession>A0A0J1BDE0</accession>
<protein>
    <submittedName>
        <fullName evidence="1">Uncharacterized protein</fullName>
    </submittedName>
</protein>
<comment type="caution">
    <text evidence="1">The sequence shown here is derived from an EMBL/GenBank/DDBJ whole genome shotgun (WGS) entry which is preliminary data.</text>
</comment>
<keyword evidence="2" id="KW-1185">Reference proteome</keyword>
<evidence type="ECO:0000313" key="2">
    <source>
        <dbReference type="Proteomes" id="UP000036367"/>
    </source>
</evidence>
<dbReference type="AlphaFoldDB" id="A0A0J1BDE0"/>
<gene>
    <name evidence="1" type="ORF">RISK_003565</name>
</gene>
<dbReference type="PATRIC" id="fig|595434.4.peg.3392"/>
<proteinExistence type="predicted"/>
<dbReference type="Proteomes" id="UP000036367">
    <property type="component" value="Unassembled WGS sequence"/>
</dbReference>
<dbReference type="EMBL" id="LECT01000028">
    <property type="protein sequence ID" value="KLU04511.1"/>
    <property type="molecule type" value="Genomic_DNA"/>
</dbReference>
<organism evidence="1 2">
    <name type="scientific">Rhodopirellula islandica</name>
    <dbReference type="NCBI Taxonomy" id="595434"/>
    <lineage>
        <taxon>Bacteria</taxon>
        <taxon>Pseudomonadati</taxon>
        <taxon>Planctomycetota</taxon>
        <taxon>Planctomycetia</taxon>
        <taxon>Pirellulales</taxon>
        <taxon>Pirellulaceae</taxon>
        <taxon>Rhodopirellula</taxon>
    </lineage>
</organism>